<name>A0A1V5ZNU8_9BACT</name>
<dbReference type="EMBL" id="MWDB01000008">
    <property type="protein sequence ID" value="OQB41913.1"/>
    <property type="molecule type" value="Genomic_DNA"/>
</dbReference>
<dbReference type="Proteomes" id="UP000485621">
    <property type="component" value="Unassembled WGS sequence"/>
</dbReference>
<protein>
    <submittedName>
        <fullName evidence="1">Uncharacterized protein</fullName>
    </submittedName>
</protein>
<gene>
    <name evidence="1" type="ORF">BWY04_00526</name>
</gene>
<comment type="caution">
    <text evidence="1">The sequence shown here is derived from an EMBL/GenBank/DDBJ whole genome shotgun (WGS) entry which is preliminary data.</text>
</comment>
<dbReference type="AlphaFoldDB" id="A0A1V5ZNU8"/>
<evidence type="ECO:0000313" key="1">
    <source>
        <dbReference type="EMBL" id="OQB41913.1"/>
    </source>
</evidence>
<proteinExistence type="predicted"/>
<organism evidence="1">
    <name type="scientific">candidate division CPR1 bacterium ADurb.Bin160</name>
    <dbReference type="NCBI Taxonomy" id="1852826"/>
    <lineage>
        <taxon>Bacteria</taxon>
        <taxon>candidate division CPR1</taxon>
    </lineage>
</organism>
<reference evidence="1" key="1">
    <citation type="submission" date="2017-02" db="EMBL/GenBank/DDBJ databases">
        <title>Delving into the versatile metabolic prowess of the omnipresent phylum Bacteroidetes.</title>
        <authorList>
            <person name="Nobu M.K."/>
            <person name="Mei R."/>
            <person name="Narihiro T."/>
            <person name="Kuroda K."/>
            <person name="Liu W.-T."/>
        </authorList>
    </citation>
    <scope>NUCLEOTIDE SEQUENCE</scope>
    <source>
        <strain evidence="1">ADurb.Bin160</strain>
    </source>
</reference>
<accession>A0A1V5ZNU8</accession>
<sequence length="70" mass="8125">MAIIGYIIYIQSIKIMHRLTKRLDFNFKDTNTIFSLISEIDKLNTIFSLDTKLSPQTTKRLMQSIIITSS</sequence>